<dbReference type="Gene3D" id="3.10.580.10">
    <property type="entry name" value="CBS-domain"/>
    <property type="match status" value="1"/>
</dbReference>
<name>A0A0N4YA39_NIPBR</name>
<dbReference type="GO" id="GO:0010960">
    <property type="term" value="P:magnesium ion homeostasis"/>
    <property type="evidence" value="ECO:0007669"/>
    <property type="project" value="InterPro"/>
</dbReference>
<reference evidence="4" key="1">
    <citation type="submission" date="2017-02" db="UniProtKB">
        <authorList>
            <consortium name="WormBaseParasite"/>
        </authorList>
    </citation>
    <scope>IDENTIFICATION</scope>
</reference>
<keyword evidence="1" id="KW-0813">Transport</keyword>
<reference evidence="2 3" key="2">
    <citation type="submission" date="2018-11" db="EMBL/GenBank/DDBJ databases">
        <authorList>
            <consortium name="Pathogen Informatics"/>
        </authorList>
    </citation>
    <scope>NUCLEOTIDE SEQUENCE [LARGE SCALE GENOMIC DNA]</scope>
</reference>
<protein>
    <submittedName>
        <fullName evidence="4">Putative annexin (inferred by orthology to a S. mansoni protein)</fullName>
    </submittedName>
</protein>
<keyword evidence="1" id="KW-0406">Ion transport</keyword>
<gene>
    <name evidence="2" type="ORF">NBR_LOCUS13226</name>
</gene>
<dbReference type="WBParaSite" id="NBR_0001322501-mRNA-1">
    <property type="protein sequence ID" value="NBR_0001322501-mRNA-1"/>
    <property type="gene ID" value="NBR_0001322501"/>
</dbReference>
<evidence type="ECO:0000313" key="3">
    <source>
        <dbReference type="Proteomes" id="UP000271162"/>
    </source>
</evidence>
<keyword evidence="3" id="KW-1185">Reference proteome</keyword>
<dbReference type="PANTHER" id="PTHR12064:SF94">
    <property type="entry name" value="UNEXTENDED PROTEIN"/>
    <property type="match status" value="1"/>
</dbReference>
<dbReference type="AlphaFoldDB" id="A0A0N4YA39"/>
<dbReference type="OMA" id="HLCAVIR"/>
<evidence type="ECO:0000256" key="1">
    <source>
        <dbReference type="ARBA" id="ARBA00023065"/>
    </source>
</evidence>
<proteinExistence type="predicted"/>
<evidence type="ECO:0000313" key="4">
    <source>
        <dbReference type="WBParaSite" id="NBR_0001322501-mRNA-1"/>
    </source>
</evidence>
<dbReference type="InterPro" id="IPR045095">
    <property type="entry name" value="ACDP"/>
</dbReference>
<dbReference type="GO" id="GO:0006811">
    <property type="term" value="P:monoatomic ion transport"/>
    <property type="evidence" value="ECO:0007669"/>
    <property type="project" value="UniProtKB-KW"/>
</dbReference>
<accession>A0A0N4YA39</accession>
<dbReference type="STRING" id="27835.A0A0N4YA39"/>
<dbReference type="SUPFAM" id="SSF54631">
    <property type="entry name" value="CBS-domain pair"/>
    <property type="match status" value="1"/>
</dbReference>
<dbReference type="PANTHER" id="PTHR12064">
    <property type="entry name" value="METAL TRANSPORTER CNNM"/>
    <property type="match status" value="1"/>
</dbReference>
<evidence type="ECO:0000313" key="2">
    <source>
        <dbReference type="EMBL" id="VDL76815.1"/>
    </source>
</evidence>
<dbReference type="InterPro" id="IPR046342">
    <property type="entry name" value="CBS_dom_sf"/>
</dbReference>
<organism evidence="4">
    <name type="scientific">Nippostrongylus brasiliensis</name>
    <name type="common">Rat hookworm</name>
    <dbReference type="NCBI Taxonomy" id="27835"/>
    <lineage>
        <taxon>Eukaryota</taxon>
        <taxon>Metazoa</taxon>
        <taxon>Ecdysozoa</taxon>
        <taxon>Nematoda</taxon>
        <taxon>Chromadorea</taxon>
        <taxon>Rhabditida</taxon>
        <taxon>Rhabditina</taxon>
        <taxon>Rhabditomorpha</taxon>
        <taxon>Strongyloidea</taxon>
        <taxon>Heligmosomidae</taxon>
        <taxon>Nippostrongylus</taxon>
    </lineage>
</organism>
<dbReference type="Proteomes" id="UP000271162">
    <property type="component" value="Unassembled WGS sequence"/>
</dbReference>
<dbReference type="EMBL" id="UYSL01020977">
    <property type="protein sequence ID" value="VDL76815.1"/>
    <property type="molecule type" value="Genomic_DNA"/>
</dbReference>
<sequence>MRKASCFQVRYEQVLQYAIPTILIVVLAEILPQAREIYSEEKLKALIKVQSKKMEEAAQGDILARIADFPKKTVQDMMTPMEDTFMVSSSERLDVKLLVSILEKGYTRIPVYEEKNRLNLSAVLNVKDLATMSVDHRSTVQQFMNTIDAARTQMRFVLATQRGEAVMQEMMKGDHHLCAVIRFSYGRYRVVGLITFEDVIEEVFGDIEDDSDKMWNNRRAGVHKDQQSLDWFRSAENEQPTGLGVNATLRLIQSIFDICPSLATLGYNVLRMKGLLSVEHLRHAEEDELIEPRYDRKMLIFYSGTITVSNKKTRTYRLDANRAEFKPYIWGKSLVSLIVKERLQVMHCLGENVILRSFTKHDKIRVITRASYFELSYAAILNGLLEPEDVGYEYNMMLATPPSETDEFGDKRATAHPR</sequence>